<evidence type="ECO:0000256" key="3">
    <source>
        <dbReference type="ARBA" id="ARBA00022448"/>
    </source>
</evidence>
<dbReference type="Proteomes" id="UP001648503">
    <property type="component" value="Unassembled WGS sequence"/>
</dbReference>
<evidence type="ECO:0000256" key="12">
    <source>
        <dbReference type="RuleBase" id="RU003779"/>
    </source>
</evidence>
<evidence type="ECO:0000256" key="9">
    <source>
        <dbReference type="ARBA" id="ARBA00023002"/>
    </source>
</evidence>
<sequence>MTAMLINTSVLASTIRRQATRAITMPSVVTATSRHSLWTPSSFTHARYLQAPLPRVAPTIQSWSYMLQGLRAVSSSSAKGGESSPATIETPIRHHPQPIRSEFAGPQPVDIATLEKIDAGVGMHRIPISMSDWTAYGIVKFLRIFADLFFQKRYVHRAVVLETVAAVPGMVAGMLRHLTSLRRMRHDGGWISHLLAEAENERLHLLTWMKVCNPSFLERTLVATVQFVFFNVYFVAYILFPKTAHRMVGYLEEEAVISYTEFLKEIDNGNIENGPAPEIAKDYWNLMDNAKLREVVLAVRADEANHRDMNHHFADRMVIHQEDLKYPVTSDSLKPIVKIVKTEAHKA</sequence>
<evidence type="ECO:0000256" key="8">
    <source>
        <dbReference type="ARBA" id="ARBA00022989"/>
    </source>
</evidence>
<evidence type="ECO:0000256" key="6">
    <source>
        <dbReference type="ARBA" id="ARBA00022723"/>
    </source>
</evidence>
<name>A0ABQ8FFU1_9FUNG</name>
<evidence type="ECO:0000256" key="4">
    <source>
        <dbReference type="ARBA" id="ARBA00022660"/>
    </source>
</evidence>
<evidence type="ECO:0000256" key="5">
    <source>
        <dbReference type="ARBA" id="ARBA00022692"/>
    </source>
</evidence>
<evidence type="ECO:0000256" key="1">
    <source>
        <dbReference type="ARBA" id="ARBA00004370"/>
    </source>
</evidence>
<keyword evidence="11 12" id="KW-0472">Membrane</keyword>
<comment type="caution">
    <text evidence="14">The sequence shown here is derived from an EMBL/GenBank/DDBJ whole genome shotgun (WGS) entry which is preliminary data.</text>
</comment>
<keyword evidence="4 12" id="KW-0679">Respiratory chain</keyword>
<comment type="cofactor">
    <cofactor evidence="12">
        <name>Fe cation</name>
        <dbReference type="ChEBI" id="CHEBI:24875"/>
    </cofactor>
    <text evidence="12">Binds 2 iron ions per subunit.</text>
</comment>
<keyword evidence="5 12" id="KW-0812">Transmembrane</keyword>
<proteinExistence type="inferred from homology"/>
<keyword evidence="10 12" id="KW-0408">Iron</keyword>
<comment type="similarity">
    <text evidence="2 12">Belongs to the alternative oxidase family.</text>
</comment>
<keyword evidence="9 12" id="KW-0560">Oxidoreductase</keyword>
<gene>
    <name evidence="14" type="ORF">BASA50_005511</name>
</gene>
<dbReference type="PANTHER" id="PTHR31803:SF3">
    <property type="entry name" value="ALTERNATIVE OXIDASE"/>
    <property type="match status" value="1"/>
</dbReference>
<dbReference type="EC" id="1.-.-.-" evidence="12"/>
<keyword evidence="8 13" id="KW-1133">Transmembrane helix</keyword>
<keyword evidence="3" id="KW-0813">Transport</keyword>
<dbReference type="InterPro" id="IPR038659">
    <property type="entry name" value="AOX_sf"/>
</dbReference>
<evidence type="ECO:0000256" key="13">
    <source>
        <dbReference type="SAM" id="Phobius"/>
    </source>
</evidence>
<evidence type="ECO:0000313" key="14">
    <source>
        <dbReference type="EMBL" id="KAH6595931.1"/>
    </source>
</evidence>
<keyword evidence="7 12" id="KW-0249">Electron transport</keyword>
<reference evidence="14 15" key="1">
    <citation type="submission" date="2021-02" db="EMBL/GenBank/DDBJ databases">
        <title>Variation within the Batrachochytrium salamandrivorans European outbreak.</title>
        <authorList>
            <person name="Kelly M."/>
            <person name="Pasmans F."/>
            <person name="Shea T.P."/>
            <person name="Munoz J.F."/>
            <person name="Carranza S."/>
            <person name="Cuomo C.A."/>
            <person name="Martel A."/>
        </authorList>
    </citation>
    <scope>NUCLEOTIDE SEQUENCE [LARGE SCALE GENOMIC DNA]</scope>
    <source>
        <strain evidence="14 15">AMFP18/2</strain>
    </source>
</reference>
<evidence type="ECO:0000256" key="2">
    <source>
        <dbReference type="ARBA" id="ARBA00008388"/>
    </source>
</evidence>
<evidence type="ECO:0000256" key="7">
    <source>
        <dbReference type="ARBA" id="ARBA00022982"/>
    </source>
</evidence>
<evidence type="ECO:0000256" key="10">
    <source>
        <dbReference type="ARBA" id="ARBA00023004"/>
    </source>
</evidence>
<evidence type="ECO:0000313" key="15">
    <source>
        <dbReference type="Proteomes" id="UP001648503"/>
    </source>
</evidence>
<dbReference type="InterPro" id="IPR002680">
    <property type="entry name" value="AOX"/>
</dbReference>
<accession>A0ABQ8FFU1</accession>
<dbReference type="PANTHER" id="PTHR31803">
    <property type="entry name" value="ALTERNATIVE OXIDASE"/>
    <property type="match status" value="1"/>
</dbReference>
<organism evidence="14 15">
    <name type="scientific">Batrachochytrium salamandrivorans</name>
    <dbReference type="NCBI Taxonomy" id="1357716"/>
    <lineage>
        <taxon>Eukaryota</taxon>
        <taxon>Fungi</taxon>
        <taxon>Fungi incertae sedis</taxon>
        <taxon>Chytridiomycota</taxon>
        <taxon>Chytridiomycota incertae sedis</taxon>
        <taxon>Chytridiomycetes</taxon>
        <taxon>Rhizophydiales</taxon>
        <taxon>Rhizophydiales incertae sedis</taxon>
        <taxon>Batrachochytrium</taxon>
    </lineage>
</organism>
<evidence type="ECO:0000256" key="11">
    <source>
        <dbReference type="ARBA" id="ARBA00023136"/>
    </source>
</evidence>
<dbReference type="Pfam" id="PF01786">
    <property type="entry name" value="AOX"/>
    <property type="match status" value="1"/>
</dbReference>
<dbReference type="EMBL" id="JAFCIX010000267">
    <property type="protein sequence ID" value="KAH6595931.1"/>
    <property type="molecule type" value="Genomic_DNA"/>
</dbReference>
<dbReference type="CDD" id="cd01053">
    <property type="entry name" value="AOX"/>
    <property type="match status" value="1"/>
</dbReference>
<keyword evidence="6 12" id="KW-0479">Metal-binding</keyword>
<protein>
    <recommendedName>
        <fullName evidence="12">Alternative oxidase</fullName>
        <ecNumber evidence="12">1.-.-.-</ecNumber>
    </recommendedName>
</protein>
<comment type="subcellular location">
    <subcellularLocation>
        <location evidence="1">Membrane</location>
    </subcellularLocation>
</comment>
<keyword evidence="15" id="KW-1185">Reference proteome</keyword>
<dbReference type="Gene3D" id="1.20.1260.140">
    <property type="entry name" value="Alternative oxidase"/>
    <property type="match status" value="1"/>
</dbReference>
<feature type="transmembrane region" description="Helical" evidence="13">
    <location>
        <begin position="221"/>
        <end position="240"/>
    </location>
</feature>